<sequence length="91" mass="10675">DLESEKNANYIWVFYDGSIVSVKEDWNNDAHEVAFPDLNLSKLFTGRYEEASGRLSIYRPWDGAAKHRTTPKAIQHKLYQAFPDVKQFYEF</sequence>
<dbReference type="EMBL" id="BARW01024882">
    <property type="protein sequence ID" value="GAI96973.1"/>
    <property type="molecule type" value="Genomic_DNA"/>
</dbReference>
<name>X1SVL8_9ZZZZ</name>
<protein>
    <submittedName>
        <fullName evidence="1">Uncharacterized protein</fullName>
    </submittedName>
</protein>
<dbReference type="AlphaFoldDB" id="X1SVL8"/>
<gene>
    <name evidence="1" type="ORF">S12H4_40917</name>
</gene>
<comment type="caution">
    <text evidence="1">The sequence shown here is derived from an EMBL/GenBank/DDBJ whole genome shotgun (WGS) entry which is preliminary data.</text>
</comment>
<evidence type="ECO:0000313" key="1">
    <source>
        <dbReference type="EMBL" id="GAI96973.1"/>
    </source>
</evidence>
<feature type="non-terminal residue" evidence="1">
    <location>
        <position position="1"/>
    </location>
</feature>
<reference evidence="1" key="1">
    <citation type="journal article" date="2014" name="Front. Microbiol.">
        <title>High frequency of phylogenetically diverse reductive dehalogenase-homologous genes in deep subseafloor sedimentary metagenomes.</title>
        <authorList>
            <person name="Kawai M."/>
            <person name="Futagami T."/>
            <person name="Toyoda A."/>
            <person name="Takaki Y."/>
            <person name="Nishi S."/>
            <person name="Hori S."/>
            <person name="Arai W."/>
            <person name="Tsubouchi T."/>
            <person name="Morono Y."/>
            <person name="Uchiyama I."/>
            <person name="Ito T."/>
            <person name="Fujiyama A."/>
            <person name="Inagaki F."/>
            <person name="Takami H."/>
        </authorList>
    </citation>
    <scope>NUCLEOTIDE SEQUENCE</scope>
    <source>
        <strain evidence="1">Expedition CK06-06</strain>
    </source>
</reference>
<accession>X1SVL8</accession>
<organism evidence="1">
    <name type="scientific">marine sediment metagenome</name>
    <dbReference type="NCBI Taxonomy" id="412755"/>
    <lineage>
        <taxon>unclassified sequences</taxon>
        <taxon>metagenomes</taxon>
        <taxon>ecological metagenomes</taxon>
    </lineage>
</organism>
<proteinExistence type="predicted"/>